<dbReference type="PRINTS" id="PR01607">
    <property type="entry name" value="APYRASEFAMLY"/>
</dbReference>
<evidence type="ECO:0000256" key="1">
    <source>
        <dbReference type="SAM" id="SignalP"/>
    </source>
</evidence>
<protein>
    <recommendedName>
        <fullName evidence="2">5'-Nucleotidase C-terminal domain-containing protein</fullName>
    </recommendedName>
</protein>
<dbReference type="Pfam" id="PF02872">
    <property type="entry name" value="5_nucleotid_C"/>
    <property type="match status" value="1"/>
</dbReference>
<reference evidence="4" key="1">
    <citation type="journal article" date="2019" name="Int. J. Syst. Evol. Microbiol.">
        <title>The Global Catalogue of Microorganisms (GCM) 10K type strain sequencing project: providing services to taxonomists for standard genome sequencing and annotation.</title>
        <authorList>
            <consortium name="The Broad Institute Genomics Platform"/>
            <consortium name="The Broad Institute Genome Sequencing Center for Infectious Disease"/>
            <person name="Wu L."/>
            <person name="Ma J."/>
        </authorList>
    </citation>
    <scope>NUCLEOTIDE SEQUENCE [LARGE SCALE GENOMIC DNA]</scope>
    <source>
        <strain evidence="4">JCM 17224</strain>
    </source>
</reference>
<keyword evidence="4" id="KW-1185">Reference proteome</keyword>
<evidence type="ECO:0000313" key="4">
    <source>
        <dbReference type="Proteomes" id="UP001500567"/>
    </source>
</evidence>
<dbReference type="InterPro" id="IPR006179">
    <property type="entry name" value="5_nucleotidase/apyrase"/>
</dbReference>
<dbReference type="SUPFAM" id="SSF55816">
    <property type="entry name" value="5'-nucleotidase (syn. UDP-sugar hydrolase), C-terminal domain"/>
    <property type="match status" value="1"/>
</dbReference>
<name>A0ABP7RMQ7_9BACT</name>
<proteinExistence type="predicted"/>
<gene>
    <name evidence="3" type="ORF">GCM10022408_08480</name>
</gene>
<comment type="caution">
    <text evidence="3">The sequence shown here is derived from an EMBL/GenBank/DDBJ whole genome shotgun (WGS) entry which is preliminary data.</text>
</comment>
<sequence length="251" mass="26664">MHFLRSRFATFSLLAVLSLSSACQRASYVAKPRLAPVTAQPVGKALPDNAQAAATIGPYRRQVTEQMTTVLGTAPVAITKNPGESPLANFVADLQRVRASQVLGQPVDIGVMTNGGLRAGLPAGAITLGSVFELMPFENELVVLDMPGPVAQQLFDYAARVKMALSNVTYSVSADGKPTSILIGGQPFDPAKTYTIAISDYLAGGGDQMTFFKPLQPRSTGILLRNAIADHIRTLTKQGKPVEAKVEGRVR</sequence>
<organism evidence="3 4">
    <name type="scientific">Hymenobacter fastidiosus</name>
    <dbReference type="NCBI Taxonomy" id="486264"/>
    <lineage>
        <taxon>Bacteria</taxon>
        <taxon>Pseudomonadati</taxon>
        <taxon>Bacteroidota</taxon>
        <taxon>Cytophagia</taxon>
        <taxon>Cytophagales</taxon>
        <taxon>Hymenobacteraceae</taxon>
        <taxon>Hymenobacter</taxon>
    </lineage>
</organism>
<dbReference type="Proteomes" id="UP001500567">
    <property type="component" value="Unassembled WGS sequence"/>
</dbReference>
<dbReference type="InterPro" id="IPR008334">
    <property type="entry name" value="5'-Nucleotdase_C"/>
</dbReference>
<dbReference type="Gene3D" id="3.90.780.10">
    <property type="entry name" value="5'-Nucleotidase, C-terminal domain"/>
    <property type="match status" value="1"/>
</dbReference>
<evidence type="ECO:0000313" key="3">
    <source>
        <dbReference type="EMBL" id="GAA3999788.1"/>
    </source>
</evidence>
<dbReference type="EMBL" id="BAABDJ010000006">
    <property type="protein sequence ID" value="GAA3999788.1"/>
    <property type="molecule type" value="Genomic_DNA"/>
</dbReference>
<dbReference type="PROSITE" id="PS51257">
    <property type="entry name" value="PROKAR_LIPOPROTEIN"/>
    <property type="match status" value="1"/>
</dbReference>
<feature type="signal peptide" evidence="1">
    <location>
        <begin position="1"/>
        <end position="25"/>
    </location>
</feature>
<dbReference type="PANTHER" id="PTHR11575:SF24">
    <property type="entry name" value="5'-NUCLEOTIDASE"/>
    <property type="match status" value="1"/>
</dbReference>
<accession>A0ABP7RMQ7</accession>
<keyword evidence="1" id="KW-0732">Signal</keyword>
<dbReference type="PANTHER" id="PTHR11575">
    <property type="entry name" value="5'-NUCLEOTIDASE-RELATED"/>
    <property type="match status" value="1"/>
</dbReference>
<feature type="chain" id="PRO_5045156679" description="5'-Nucleotidase C-terminal domain-containing protein" evidence="1">
    <location>
        <begin position="26"/>
        <end position="251"/>
    </location>
</feature>
<dbReference type="RefSeq" id="WP_345071211.1">
    <property type="nucleotide sequence ID" value="NZ_BAABDJ010000006.1"/>
</dbReference>
<feature type="domain" description="5'-Nucleotidase C-terminal" evidence="2">
    <location>
        <begin position="79"/>
        <end position="213"/>
    </location>
</feature>
<evidence type="ECO:0000259" key="2">
    <source>
        <dbReference type="Pfam" id="PF02872"/>
    </source>
</evidence>
<dbReference type="InterPro" id="IPR036907">
    <property type="entry name" value="5'-Nucleotdase_C_sf"/>
</dbReference>